<accession>A0A183ISH5</accession>
<evidence type="ECO:0000259" key="5">
    <source>
        <dbReference type="PROSITE" id="PS50039"/>
    </source>
</evidence>
<organism evidence="8">
    <name type="scientific">Soboliphyme baturini</name>
    <dbReference type="NCBI Taxonomy" id="241478"/>
    <lineage>
        <taxon>Eukaryota</taxon>
        <taxon>Metazoa</taxon>
        <taxon>Ecdysozoa</taxon>
        <taxon>Nematoda</taxon>
        <taxon>Enoplea</taxon>
        <taxon>Dorylaimia</taxon>
        <taxon>Dioctophymatida</taxon>
        <taxon>Dioctophymatoidea</taxon>
        <taxon>Soboliphymatidae</taxon>
        <taxon>Soboliphyme</taxon>
    </lineage>
</organism>
<dbReference type="PROSITE" id="PS00658">
    <property type="entry name" value="FORK_HEAD_2"/>
    <property type="match status" value="1"/>
</dbReference>
<dbReference type="AlphaFoldDB" id="A0A183ISH5"/>
<protein>
    <submittedName>
        <fullName evidence="8">Fork-head domain-containing protein</fullName>
    </submittedName>
</protein>
<dbReference type="FunFam" id="1.10.10.10:FF:000352">
    <property type="entry name" value="Forkhead box Q2"/>
    <property type="match status" value="1"/>
</dbReference>
<keyword evidence="7" id="KW-1185">Reference proteome</keyword>
<dbReference type="Gene3D" id="1.10.10.10">
    <property type="entry name" value="Winged helix-like DNA-binding domain superfamily/Winged helix DNA-binding domain"/>
    <property type="match status" value="1"/>
</dbReference>
<name>A0A183ISH5_9BILA</name>
<dbReference type="GO" id="GO:0009653">
    <property type="term" value="P:anatomical structure morphogenesis"/>
    <property type="evidence" value="ECO:0007669"/>
    <property type="project" value="TreeGrafter"/>
</dbReference>
<dbReference type="PROSITE" id="PS00657">
    <property type="entry name" value="FORK_HEAD_1"/>
    <property type="match status" value="1"/>
</dbReference>
<reference evidence="8" key="1">
    <citation type="submission" date="2016-06" db="UniProtKB">
        <authorList>
            <consortium name="WormBaseParasite"/>
        </authorList>
    </citation>
    <scope>IDENTIFICATION</scope>
</reference>
<dbReference type="InterPro" id="IPR018122">
    <property type="entry name" value="TF_fork_head_CS_1"/>
</dbReference>
<dbReference type="PROSITE" id="PS50039">
    <property type="entry name" value="FORK_HEAD_3"/>
    <property type="match status" value="1"/>
</dbReference>
<dbReference type="InterPro" id="IPR036388">
    <property type="entry name" value="WH-like_DNA-bd_sf"/>
</dbReference>
<dbReference type="InterPro" id="IPR001766">
    <property type="entry name" value="Fork_head_dom"/>
</dbReference>
<evidence type="ECO:0000256" key="4">
    <source>
        <dbReference type="SAM" id="MobiDB-lite"/>
    </source>
</evidence>
<evidence type="ECO:0000313" key="8">
    <source>
        <dbReference type="WBParaSite" id="SBAD_0000682701-mRNA-1"/>
    </source>
</evidence>
<dbReference type="GO" id="GO:0030154">
    <property type="term" value="P:cell differentiation"/>
    <property type="evidence" value="ECO:0007669"/>
    <property type="project" value="TreeGrafter"/>
</dbReference>
<keyword evidence="1 3" id="KW-0238">DNA-binding</keyword>
<keyword evidence="2 3" id="KW-0539">Nucleus</keyword>
<dbReference type="PANTHER" id="PTHR11829">
    <property type="entry name" value="FORKHEAD BOX PROTEIN"/>
    <property type="match status" value="1"/>
</dbReference>
<dbReference type="EMBL" id="UZAM01009865">
    <property type="protein sequence ID" value="VDP10323.1"/>
    <property type="molecule type" value="Genomic_DNA"/>
</dbReference>
<dbReference type="WBParaSite" id="SBAD_0000682701-mRNA-1">
    <property type="protein sequence ID" value="SBAD_0000682701-mRNA-1"/>
    <property type="gene ID" value="SBAD_0000682701"/>
</dbReference>
<dbReference type="InterPro" id="IPR036390">
    <property type="entry name" value="WH_DNA-bd_sf"/>
</dbReference>
<proteinExistence type="predicted"/>
<dbReference type="InterPro" id="IPR030456">
    <property type="entry name" value="TF_fork_head_CS_2"/>
</dbReference>
<reference evidence="6 7" key="2">
    <citation type="submission" date="2018-11" db="EMBL/GenBank/DDBJ databases">
        <authorList>
            <consortium name="Pathogen Informatics"/>
        </authorList>
    </citation>
    <scope>NUCLEOTIDE SEQUENCE [LARGE SCALE GENOMIC DNA]</scope>
</reference>
<evidence type="ECO:0000256" key="1">
    <source>
        <dbReference type="ARBA" id="ARBA00023125"/>
    </source>
</evidence>
<dbReference type="InterPro" id="IPR050211">
    <property type="entry name" value="FOX_domain-containing"/>
</dbReference>
<dbReference type="SMART" id="SM00339">
    <property type="entry name" value="FH"/>
    <property type="match status" value="1"/>
</dbReference>
<evidence type="ECO:0000256" key="3">
    <source>
        <dbReference type="PROSITE-ProRule" id="PRU00089"/>
    </source>
</evidence>
<evidence type="ECO:0000313" key="6">
    <source>
        <dbReference type="EMBL" id="VDP10323.1"/>
    </source>
</evidence>
<feature type="domain" description="Fork-head" evidence="5">
    <location>
        <begin position="86"/>
        <end position="178"/>
    </location>
</feature>
<comment type="subcellular location">
    <subcellularLocation>
        <location evidence="3">Nucleus</location>
    </subcellularLocation>
</comment>
<dbReference type="PRINTS" id="PR00053">
    <property type="entry name" value="FORKHEAD"/>
</dbReference>
<dbReference type="Proteomes" id="UP000270296">
    <property type="component" value="Unassembled WGS sequence"/>
</dbReference>
<dbReference type="CDD" id="cd20035">
    <property type="entry name" value="FH_FOXQ2-like"/>
    <property type="match status" value="1"/>
</dbReference>
<dbReference type="GO" id="GO:0005634">
    <property type="term" value="C:nucleus"/>
    <property type="evidence" value="ECO:0007669"/>
    <property type="project" value="UniProtKB-SubCell"/>
</dbReference>
<evidence type="ECO:0000256" key="2">
    <source>
        <dbReference type="ARBA" id="ARBA00023242"/>
    </source>
</evidence>
<feature type="DNA-binding region" description="Fork-head" evidence="3">
    <location>
        <begin position="86"/>
        <end position="178"/>
    </location>
</feature>
<feature type="region of interest" description="Disordered" evidence="4">
    <location>
        <begin position="179"/>
        <end position="213"/>
    </location>
</feature>
<dbReference type="InterPro" id="IPR047519">
    <property type="entry name" value="FH_FOXQ2-like"/>
</dbReference>
<dbReference type="Pfam" id="PF00250">
    <property type="entry name" value="Forkhead"/>
    <property type="match status" value="1"/>
</dbReference>
<dbReference type="PANTHER" id="PTHR11829:SF343">
    <property type="entry name" value="FORK-HEAD DOMAIN-CONTAINING PROTEIN"/>
    <property type="match status" value="1"/>
</dbReference>
<dbReference type="OrthoDB" id="5954824at2759"/>
<dbReference type="GO" id="GO:0000981">
    <property type="term" value="F:DNA-binding transcription factor activity, RNA polymerase II-specific"/>
    <property type="evidence" value="ECO:0007669"/>
    <property type="project" value="TreeGrafter"/>
</dbReference>
<dbReference type="SUPFAM" id="SSF46785">
    <property type="entry name" value="Winged helix' DNA-binding domain"/>
    <property type="match status" value="1"/>
</dbReference>
<evidence type="ECO:0000313" key="7">
    <source>
        <dbReference type="Proteomes" id="UP000270296"/>
    </source>
</evidence>
<sequence length="407" mass="45330">MYPYFHSVLAQSCATNIGYHQPQQQLMSLERLPFGAQGPALTTPSGMNFAISAYPTLDPITAATVKAFGFGVFDPRNSRFVQEEPKPQHSYIGLIAMAILSSEEKKMVLCDIYQWILDHYSYFRSRGPGWRNSIRHNLSLNDCFIKAGRSANGKGHYWAIHPANIEDFKKGDFRRRRAQRKVRRHMGLTGGDDGEDSDGSITPDPLTHEEPSTKCKDSLEESKDCKASCSPKAPSCLDQKTRNSPVLIKKRKFDVESLLAPDEGRKSPQNSAIDFATLSPTLANFNMDMNTQTPIGISLSSLATVADLQQSLLSAPLPMGNVLNHPESLETWIRTNGVWVSSQNDGQTATRSQTIFSPLSAEKWHQSFAKIMARSYHAKDLFNRVEFPGTNSGFSSVKPTDQRHDSQ</sequence>
<gene>
    <name evidence="6" type="ORF">SBAD_LOCUS6572</name>
</gene>
<dbReference type="GO" id="GO:0000978">
    <property type="term" value="F:RNA polymerase II cis-regulatory region sequence-specific DNA binding"/>
    <property type="evidence" value="ECO:0007669"/>
    <property type="project" value="TreeGrafter"/>
</dbReference>